<keyword evidence="2" id="KW-0175">Coiled coil</keyword>
<dbReference type="SUPFAM" id="SSF111369">
    <property type="entry name" value="HlyD-like secretion proteins"/>
    <property type="match status" value="1"/>
</dbReference>
<dbReference type="Gene3D" id="2.40.50.100">
    <property type="match status" value="1"/>
</dbReference>
<evidence type="ECO:0000313" key="3">
    <source>
        <dbReference type="EMBL" id="CAG2139134.1"/>
    </source>
</evidence>
<dbReference type="PANTHER" id="PTHR32347">
    <property type="entry name" value="EFFLUX SYSTEM COMPONENT YKNX-RELATED"/>
    <property type="match status" value="1"/>
</dbReference>
<keyword evidence="4" id="KW-1185">Reference proteome</keyword>
<evidence type="ECO:0008006" key="5">
    <source>
        <dbReference type="Google" id="ProtNLM"/>
    </source>
</evidence>
<dbReference type="Gene3D" id="2.40.30.170">
    <property type="match status" value="1"/>
</dbReference>
<evidence type="ECO:0000313" key="4">
    <source>
        <dbReference type="Proteomes" id="UP000672657"/>
    </source>
</evidence>
<organism evidence="3 4">
    <name type="scientific">Cupriavidus numazuensis</name>
    <dbReference type="NCBI Taxonomy" id="221992"/>
    <lineage>
        <taxon>Bacteria</taxon>
        <taxon>Pseudomonadati</taxon>
        <taxon>Pseudomonadota</taxon>
        <taxon>Betaproteobacteria</taxon>
        <taxon>Burkholderiales</taxon>
        <taxon>Burkholderiaceae</taxon>
        <taxon>Cupriavidus</taxon>
    </lineage>
</organism>
<sequence length="449" mass="49176">MQAQPQGDVVLLLQLAELESLSRQADTVQQLSFHIANDAYPLLRYRQALVFASEPGGLRLLNISGLVSLDEQSPYVVWLGHARQWLREQLGSGEPRWLTPDDAAQAGEILRGGWEEWWSGGVWALPLRTRAGQVLGWAIFLLDQAPSAGHSVVMTRLSQAWGYHWEMLAGRQRKLSHWWSGRARRIAIAVALLVPLVPVRQSALAPAEITSLDLQMVSAPLEGVVKAIHVQPNQPVKAGQPLFSLDDTTLSHRLDVAAQAVAVADAELQSARQNAFRSDDSKAQLTTLQSRAEERRAELESIRSQLQRQTVVAPRDGVAVFADINDWLGKPVVTGERIMQLANPDRPAMLIQLPVADALTLEVGAPVSLFLTVRPLSPLTGKLIETSYQAVPTPEGVPSYRLRADIENADTGLARIGLKGTARIKGGWSVLGYEILRRPLASLRALTGL</sequence>
<accession>A0ABN7Q075</accession>
<gene>
    <name evidence="3" type="ORF">LMG26411_01662</name>
</gene>
<reference evidence="3 4" key="1">
    <citation type="submission" date="2021-03" db="EMBL/GenBank/DDBJ databases">
        <authorList>
            <person name="Peeters C."/>
        </authorList>
    </citation>
    <scope>NUCLEOTIDE SEQUENCE [LARGE SCALE GENOMIC DNA]</scope>
    <source>
        <strain evidence="3 4">LMG 26411</strain>
    </source>
</reference>
<dbReference type="Proteomes" id="UP000672657">
    <property type="component" value="Unassembled WGS sequence"/>
</dbReference>
<dbReference type="PANTHER" id="PTHR32347:SF23">
    <property type="entry name" value="BLL5650 PROTEIN"/>
    <property type="match status" value="1"/>
</dbReference>
<dbReference type="EMBL" id="CAJPVI010000008">
    <property type="protein sequence ID" value="CAG2139134.1"/>
    <property type="molecule type" value="Genomic_DNA"/>
</dbReference>
<comment type="caution">
    <text evidence="3">The sequence shown here is derived from an EMBL/GenBank/DDBJ whole genome shotgun (WGS) entry which is preliminary data.</text>
</comment>
<proteinExistence type="predicted"/>
<dbReference type="RefSeq" id="WP_211952799.1">
    <property type="nucleotide sequence ID" value="NZ_CAJPVI010000008.1"/>
</dbReference>
<evidence type="ECO:0000256" key="2">
    <source>
        <dbReference type="ARBA" id="ARBA00023054"/>
    </source>
</evidence>
<dbReference type="InterPro" id="IPR050465">
    <property type="entry name" value="UPF0194_transport"/>
</dbReference>
<protein>
    <recommendedName>
        <fullName evidence="5">Membrane fusion protein biotin-lipoyl like domain-containing protein</fullName>
    </recommendedName>
</protein>
<comment type="subcellular location">
    <subcellularLocation>
        <location evidence="1">Cell envelope</location>
    </subcellularLocation>
</comment>
<evidence type="ECO:0000256" key="1">
    <source>
        <dbReference type="ARBA" id="ARBA00004196"/>
    </source>
</evidence>
<name>A0ABN7Q075_9BURK</name>